<dbReference type="Gene3D" id="1.10.10.60">
    <property type="entry name" value="Homeodomain-like"/>
    <property type="match status" value="1"/>
</dbReference>
<dbReference type="InterPro" id="IPR009057">
    <property type="entry name" value="Homeodomain-like_sf"/>
</dbReference>
<dbReference type="SMART" id="SM00382">
    <property type="entry name" value="AAA"/>
    <property type="match status" value="1"/>
</dbReference>
<keyword evidence="9" id="KW-1185">Reference proteome</keyword>
<dbReference type="GO" id="GO:0043565">
    <property type="term" value="F:sequence-specific DNA binding"/>
    <property type="evidence" value="ECO:0007669"/>
    <property type="project" value="InterPro"/>
</dbReference>
<dbReference type="SUPFAM" id="SSF55781">
    <property type="entry name" value="GAF domain-like"/>
    <property type="match status" value="1"/>
</dbReference>
<evidence type="ECO:0000313" key="8">
    <source>
        <dbReference type="EMBL" id="TCK58470.1"/>
    </source>
</evidence>
<dbReference type="FunFam" id="3.40.50.300:FF:000006">
    <property type="entry name" value="DNA-binding transcriptional regulator NtrC"/>
    <property type="match status" value="1"/>
</dbReference>
<dbReference type="GO" id="GO:0006355">
    <property type="term" value="P:regulation of DNA-templated transcription"/>
    <property type="evidence" value="ECO:0007669"/>
    <property type="project" value="InterPro"/>
</dbReference>
<keyword evidence="2" id="KW-0067">ATP-binding</keyword>
<evidence type="ECO:0000256" key="5">
    <source>
        <dbReference type="ARBA" id="ARBA00023159"/>
    </source>
</evidence>
<feature type="domain" description="Sigma-54 factor interaction" evidence="7">
    <location>
        <begin position="199"/>
        <end position="428"/>
    </location>
</feature>
<keyword evidence="6" id="KW-0804">Transcription</keyword>
<dbReference type="Pfam" id="PF00158">
    <property type="entry name" value="Sigma54_activat"/>
    <property type="match status" value="1"/>
</dbReference>
<reference evidence="8 9" key="1">
    <citation type="submission" date="2019-03" db="EMBL/GenBank/DDBJ databases">
        <title>Genomic Encyclopedia of Type Strains, Phase IV (KMG-IV): sequencing the most valuable type-strain genomes for metagenomic binning, comparative biology and taxonomic classification.</title>
        <authorList>
            <person name="Goeker M."/>
        </authorList>
    </citation>
    <scope>NUCLEOTIDE SEQUENCE [LARGE SCALE GENOMIC DNA]</scope>
    <source>
        <strain evidence="8 9">DSM 24984</strain>
    </source>
</reference>
<comment type="caution">
    <text evidence="8">The sequence shown here is derived from an EMBL/GenBank/DDBJ whole genome shotgun (WGS) entry which is preliminary data.</text>
</comment>
<dbReference type="InterPro" id="IPR025944">
    <property type="entry name" value="Sigma_54_int_dom_CS"/>
</dbReference>
<evidence type="ECO:0000256" key="4">
    <source>
        <dbReference type="ARBA" id="ARBA00023125"/>
    </source>
</evidence>
<keyword evidence="1" id="KW-0547">Nucleotide-binding</keyword>
<evidence type="ECO:0000256" key="3">
    <source>
        <dbReference type="ARBA" id="ARBA00023015"/>
    </source>
</evidence>
<evidence type="ECO:0000313" key="9">
    <source>
        <dbReference type="Proteomes" id="UP000294614"/>
    </source>
</evidence>
<dbReference type="PANTHER" id="PTHR32071:SF117">
    <property type="entry name" value="PTS-DEPENDENT DIHYDROXYACETONE KINASE OPERON REGULATORY PROTEIN-RELATED"/>
    <property type="match status" value="1"/>
</dbReference>
<dbReference type="AlphaFoldDB" id="A0A4R1K3J1"/>
<dbReference type="PROSITE" id="PS50045">
    <property type="entry name" value="SIGMA54_INTERACT_4"/>
    <property type="match status" value="1"/>
</dbReference>
<evidence type="ECO:0000256" key="2">
    <source>
        <dbReference type="ARBA" id="ARBA00022840"/>
    </source>
</evidence>
<dbReference type="Proteomes" id="UP000294614">
    <property type="component" value="Unassembled WGS sequence"/>
</dbReference>
<dbReference type="Pfam" id="PF25601">
    <property type="entry name" value="AAA_lid_14"/>
    <property type="match status" value="1"/>
</dbReference>
<organism evidence="8 9">
    <name type="scientific">Seleniivibrio woodruffii</name>
    <dbReference type="NCBI Taxonomy" id="1078050"/>
    <lineage>
        <taxon>Bacteria</taxon>
        <taxon>Pseudomonadati</taxon>
        <taxon>Deferribacterota</taxon>
        <taxon>Deferribacteres</taxon>
        <taxon>Deferribacterales</taxon>
        <taxon>Geovibrionaceae</taxon>
        <taxon>Seleniivibrio</taxon>
    </lineage>
</organism>
<accession>A0A4R1K3J1</accession>
<keyword evidence="3" id="KW-0805">Transcription regulation</keyword>
<dbReference type="SUPFAM" id="SSF52540">
    <property type="entry name" value="P-loop containing nucleoside triphosphate hydrolases"/>
    <property type="match status" value="1"/>
</dbReference>
<evidence type="ECO:0000256" key="6">
    <source>
        <dbReference type="ARBA" id="ARBA00023163"/>
    </source>
</evidence>
<evidence type="ECO:0000259" key="7">
    <source>
        <dbReference type="PROSITE" id="PS50045"/>
    </source>
</evidence>
<dbReference type="EMBL" id="SMGG01000007">
    <property type="protein sequence ID" value="TCK58470.1"/>
    <property type="molecule type" value="Genomic_DNA"/>
</dbReference>
<dbReference type="Gene3D" id="3.30.450.40">
    <property type="match status" value="1"/>
</dbReference>
<protein>
    <submittedName>
        <fullName evidence="8">Regulatory Fis family protein</fullName>
    </submittedName>
</protein>
<dbReference type="SUPFAM" id="SSF46689">
    <property type="entry name" value="Homeodomain-like"/>
    <property type="match status" value="1"/>
</dbReference>
<keyword evidence="4" id="KW-0238">DNA-binding</keyword>
<dbReference type="RefSeq" id="WP_132874636.1">
    <property type="nucleotide sequence ID" value="NZ_SMGG01000007.1"/>
</dbReference>
<proteinExistence type="predicted"/>
<dbReference type="PROSITE" id="PS00675">
    <property type="entry name" value="SIGMA54_INTERACT_1"/>
    <property type="match status" value="1"/>
</dbReference>
<dbReference type="PROSITE" id="PS00676">
    <property type="entry name" value="SIGMA54_INTERACT_2"/>
    <property type="match status" value="1"/>
</dbReference>
<dbReference type="Gene3D" id="1.10.8.60">
    <property type="match status" value="1"/>
</dbReference>
<dbReference type="InterPro" id="IPR058031">
    <property type="entry name" value="AAA_lid_NorR"/>
</dbReference>
<dbReference type="InterPro" id="IPR002078">
    <property type="entry name" value="Sigma_54_int"/>
</dbReference>
<dbReference type="InterPro" id="IPR003593">
    <property type="entry name" value="AAA+_ATPase"/>
</dbReference>
<dbReference type="CDD" id="cd00009">
    <property type="entry name" value="AAA"/>
    <property type="match status" value="1"/>
</dbReference>
<dbReference type="PANTHER" id="PTHR32071">
    <property type="entry name" value="TRANSCRIPTIONAL REGULATORY PROTEIN"/>
    <property type="match status" value="1"/>
</dbReference>
<dbReference type="PROSITE" id="PS00688">
    <property type="entry name" value="SIGMA54_INTERACT_3"/>
    <property type="match status" value="1"/>
</dbReference>
<dbReference type="InterPro" id="IPR025943">
    <property type="entry name" value="Sigma_54_int_dom_ATP-bd_2"/>
</dbReference>
<dbReference type="OrthoDB" id="9804019at2"/>
<sequence length="505" mass="56389">MIINHLQFFHDAVKELTGSLIIEDALMKCLKYFQGIIPCDTLSITLWEPGLSSLRQVAIATDKDKLRIDNMIHVNDIQKSFITWPYESNVIFFNDFHKNPVCSTVHAELDKLFNIGDSSHMIMRVDIEDQRICDVNLTAKGFDRYTQDHAKLLSLLSCPFGIVVSNAQRYWTLMEEYGKLNENKMKLEKELIVKCGCEIIGHSLPLRNAITKATQVASTTSPVLLLGETGTGKDMFASFIQKQSSRSVNPFVTVNCGAIPESLIDSDLFGHEKGAFTGALQQHKGRFERAHTGTIFLDEVGELTPSAQVKLLRVLQSGDFERVGGHTLINVDVRVIAATNRNLALMVKEGTFREDLFYRLNVFPIILPSLKERHEDIALLTDYFIKKISKKFNIAPPKLEIGELNKLKAYTWPGNIRELANIVEQSLICHTKGDLIITGLPTSTEPLATDYYPTTVCTLDEANINCIKAALDKTNGRISGPNGAAKLLGVKSTTLRSKMQKLCIS</sequence>
<dbReference type="InterPro" id="IPR027417">
    <property type="entry name" value="P-loop_NTPase"/>
</dbReference>
<name>A0A4R1K3J1_9BACT</name>
<dbReference type="Pfam" id="PF02954">
    <property type="entry name" value="HTH_8"/>
    <property type="match status" value="1"/>
</dbReference>
<gene>
    <name evidence="8" type="ORF">C8D98_2673</name>
</gene>
<keyword evidence="5" id="KW-0010">Activator</keyword>
<dbReference type="InterPro" id="IPR002197">
    <property type="entry name" value="HTH_Fis"/>
</dbReference>
<evidence type="ECO:0000256" key="1">
    <source>
        <dbReference type="ARBA" id="ARBA00022741"/>
    </source>
</evidence>
<dbReference type="GO" id="GO:0005524">
    <property type="term" value="F:ATP binding"/>
    <property type="evidence" value="ECO:0007669"/>
    <property type="project" value="UniProtKB-KW"/>
</dbReference>
<dbReference type="InterPro" id="IPR025662">
    <property type="entry name" value="Sigma_54_int_dom_ATP-bd_1"/>
</dbReference>
<dbReference type="Gene3D" id="3.40.50.300">
    <property type="entry name" value="P-loop containing nucleotide triphosphate hydrolases"/>
    <property type="match status" value="1"/>
</dbReference>
<dbReference type="InterPro" id="IPR029016">
    <property type="entry name" value="GAF-like_dom_sf"/>
</dbReference>